<dbReference type="InterPro" id="IPR011009">
    <property type="entry name" value="Kinase-like_dom_sf"/>
</dbReference>
<feature type="region of interest" description="Disordered" evidence="4">
    <location>
        <begin position="442"/>
        <end position="468"/>
    </location>
</feature>
<dbReference type="PROSITE" id="PS50011">
    <property type="entry name" value="PROTEIN_KINASE_DOM"/>
    <property type="match status" value="1"/>
</dbReference>
<dbReference type="Gene3D" id="2.130.10.10">
    <property type="entry name" value="YVTN repeat-like/Quinoprotein amine dehydrogenase"/>
    <property type="match status" value="4"/>
</dbReference>
<dbReference type="InterPro" id="IPR000719">
    <property type="entry name" value="Prot_kinase_dom"/>
</dbReference>
<dbReference type="EMBL" id="MBLM01000080">
    <property type="protein sequence ID" value="OHV40328.1"/>
    <property type="molecule type" value="Genomic_DNA"/>
</dbReference>
<dbReference type="InterPro" id="IPR015943">
    <property type="entry name" value="WD40/YVTN_repeat-like_dom_sf"/>
</dbReference>
<dbReference type="Pfam" id="PF00069">
    <property type="entry name" value="Pkinase"/>
    <property type="match status" value="1"/>
</dbReference>
<evidence type="ECO:0000313" key="6">
    <source>
        <dbReference type="EMBL" id="OHV40328.1"/>
    </source>
</evidence>
<dbReference type="Proteomes" id="UP000179627">
    <property type="component" value="Unassembled WGS sequence"/>
</dbReference>
<keyword evidence="2" id="KW-0677">Repeat</keyword>
<feature type="repeat" description="WD" evidence="3">
    <location>
        <begin position="595"/>
        <end position="636"/>
    </location>
</feature>
<dbReference type="CDD" id="cd14014">
    <property type="entry name" value="STKc_PknB_like"/>
    <property type="match status" value="1"/>
</dbReference>
<dbReference type="SMART" id="SM00320">
    <property type="entry name" value="WD40"/>
    <property type="match status" value="9"/>
</dbReference>
<dbReference type="InterPro" id="IPR011990">
    <property type="entry name" value="TPR-like_helical_dom_sf"/>
</dbReference>
<evidence type="ECO:0000313" key="7">
    <source>
        <dbReference type="Proteomes" id="UP000179627"/>
    </source>
</evidence>
<dbReference type="PRINTS" id="PR00320">
    <property type="entry name" value="GPROTEINBRPT"/>
</dbReference>
<dbReference type="PROSITE" id="PS00108">
    <property type="entry name" value="PROTEIN_KINASE_ST"/>
    <property type="match status" value="1"/>
</dbReference>
<accession>A0A1S1R049</accession>
<dbReference type="SMART" id="SM00220">
    <property type="entry name" value="S_TKc"/>
    <property type="match status" value="1"/>
</dbReference>
<keyword evidence="7" id="KW-1185">Reference proteome</keyword>
<comment type="caution">
    <text evidence="6">The sequence shown here is derived from an EMBL/GenBank/DDBJ whole genome shotgun (WGS) entry which is preliminary data.</text>
</comment>
<proteinExistence type="predicted"/>
<reference evidence="7" key="1">
    <citation type="submission" date="2016-07" db="EMBL/GenBank/DDBJ databases">
        <title>Sequence Frankia sp. strain CcI1.17.</title>
        <authorList>
            <person name="Ghodhbane-Gtari F."/>
            <person name="Swanson E."/>
            <person name="Gueddou A."/>
            <person name="Morris K."/>
            <person name="Hezbri K."/>
            <person name="Ktari A."/>
            <person name="Nouioui I."/>
            <person name="Abebe-Akele F."/>
            <person name="Simpson S."/>
            <person name="Thomas K."/>
            <person name="Gtari M."/>
            <person name="Tisa L.S."/>
            <person name="Hurst S."/>
        </authorList>
    </citation>
    <scope>NUCLEOTIDE SEQUENCE [LARGE SCALE GENOMIC DNA]</scope>
    <source>
        <strain evidence="7">Cc1.17</strain>
    </source>
</reference>
<name>A0A1S1R049_9ACTN</name>
<dbReference type="GO" id="GO:0004672">
    <property type="term" value="F:protein kinase activity"/>
    <property type="evidence" value="ECO:0007669"/>
    <property type="project" value="InterPro"/>
</dbReference>
<protein>
    <recommendedName>
        <fullName evidence="5">Protein kinase domain-containing protein</fullName>
    </recommendedName>
</protein>
<dbReference type="PROSITE" id="PS50294">
    <property type="entry name" value="WD_REPEATS_REGION"/>
    <property type="match status" value="6"/>
</dbReference>
<evidence type="ECO:0000259" key="5">
    <source>
        <dbReference type="PROSITE" id="PS50011"/>
    </source>
</evidence>
<dbReference type="InterPro" id="IPR008271">
    <property type="entry name" value="Ser/Thr_kinase_AS"/>
</dbReference>
<evidence type="ECO:0000256" key="4">
    <source>
        <dbReference type="SAM" id="MobiDB-lite"/>
    </source>
</evidence>
<dbReference type="Gene3D" id="1.10.510.10">
    <property type="entry name" value="Transferase(Phosphotransferase) domain 1"/>
    <property type="match status" value="1"/>
</dbReference>
<feature type="repeat" description="WD" evidence="3">
    <location>
        <begin position="989"/>
        <end position="1030"/>
    </location>
</feature>
<dbReference type="Gene3D" id="3.30.200.20">
    <property type="entry name" value="Phosphorylase Kinase, domain 1"/>
    <property type="match status" value="1"/>
</dbReference>
<dbReference type="InterPro" id="IPR011044">
    <property type="entry name" value="Quino_amine_DH_bsu"/>
</dbReference>
<feature type="compositionally biased region" description="Low complexity" evidence="4">
    <location>
        <begin position="442"/>
        <end position="452"/>
    </location>
</feature>
<dbReference type="SUPFAM" id="SSF50952">
    <property type="entry name" value="Soluble quinoprotein glucose dehydrogenase"/>
    <property type="match status" value="1"/>
</dbReference>
<dbReference type="InterPro" id="IPR011041">
    <property type="entry name" value="Quinoprot_gluc/sorb_DH_b-prop"/>
</dbReference>
<feature type="repeat" description="WD" evidence="3">
    <location>
        <begin position="553"/>
        <end position="594"/>
    </location>
</feature>
<dbReference type="InterPro" id="IPR001680">
    <property type="entry name" value="WD40_rpt"/>
</dbReference>
<dbReference type="PROSITE" id="PS00678">
    <property type="entry name" value="WD_REPEATS_1"/>
    <property type="match status" value="2"/>
</dbReference>
<feature type="repeat" description="WD" evidence="3">
    <location>
        <begin position="1172"/>
        <end position="1213"/>
    </location>
</feature>
<dbReference type="SUPFAM" id="SSF50998">
    <property type="entry name" value="Quinoprotein alcohol dehydrogenase-like"/>
    <property type="match status" value="1"/>
</dbReference>
<dbReference type="SMART" id="SM00028">
    <property type="entry name" value="TPR"/>
    <property type="match status" value="1"/>
</dbReference>
<evidence type="ECO:0000256" key="3">
    <source>
        <dbReference type="PROSITE-ProRule" id="PRU00221"/>
    </source>
</evidence>
<organism evidence="6 7">
    <name type="scientific">Parafrankia colletiae</name>
    <dbReference type="NCBI Taxonomy" id="573497"/>
    <lineage>
        <taxon>Bacteria</taxon>
        <taxon>Bacillati</taxon>
        <taxon>Actinomycetota</taxon>
        <taxon>Actinomycetes</taxon>
        <taxon>Frankiales</taxon>
        <taxon>Frankiaceae</taxon>
        <taxon>Parafrankia</taxon>
    </lineage>
</organism>
<dbReference type="SUPFAM" id="SSF50969">
    <property type="entry name" value="YVTN repeat-like/Quinoprotein amine dehydrogenase"/>
    <property type="match status" value="1"/>
</dbReference>
<evidence type="ECO:0000256" key="2">
    <source>
        <dbReference type="ARBA" id="ARBA00022737"/>
    </source>
</evidence>
<dbReference type="SUPFAM" id="SSF48452">
    <property type="entry name" value="TPR-like"/>
    <property type="match status" value="1"/>
</dbReference>
<dbReference type="InterPro" id="IPR020472">
    <property type="entry name" value="WD40_PAC1"/>
</dbReference>
<dbReference type="InterPro" id="IPR019734">
    <property type="entry name" value="TPR_rpt"/>
</dbReference>
<feature type="repeat" description="WD" evidence="3">
    <location>
        <begin position="1214"/>
        <end position="1248"/>
    </location>
</feature>
<gene>
    <name evidence="6" type="ORF">CC117_14345</name>
</gene>
<dbReference type="CDD" id="cd00200">
    <property type="entry name" value="WD40"/>
    <property type="match status" value="1"/>
</dbReference>
<dbReference type="GO" id="GO:0005524">
    <property type="term" value="F:ATP binding"/>
    <property type="evidence" value="ECO:0007669"/>
    <property type="project" value="InterPro"/>
</dbReference>
<sequence length="1322" mass="139706">MGATVGEAAWSAGPDRPWRPGDVVLGLYDVLDVVASGAMGLVYRVRHRGWNIELAVKAPRPEFVATERGRVAFEHEAEAWMALGLHPHVVSCAYVRRLGAVPRVFAEWVDGGSLAEAVRSRRLYQGGPAEALRRVLDVAIQFAWGLEHAHRSGLVHQDVKPANVMLTRGGTVKVTDFGLARARMVAGGPTPAAAAAVGAAAAPAGTVLVTYGGLTPAYCSPEQADAAAGRYVRVSRATDIWSWAVSVLDLFTGGPPARYGHLADAALESFVGRPPANRPRATGPADIPPALPSAVADLLRRCLARRPADRPSRMEQVAEELVALYSEVIGEPYPRERPSAVRMLADGLSNQALSLLDLGRAEQAEALWEQALRADPRHAHAVYNRGLHRWRTGACTDLQLVAELADIRAGNRRQHWLDDHLLGLVHLERGDPGSAEPLLATAAARSGASGSPHGPGGPDPQVARALASARRAAPVPVARILAGHRNPVQAVAVSGDGRRVAAATADPSRPTGPGHAAEIRVWDVDGGAAAAPDAAAPDAAAPDAAGGRCVAVLPGHAGTIGTVALDGAGRVLVSGGDDGSVVVWDVDSGRPLHRFGEHSLRVRSVAVSQDGTTAASVADDGTFLVWDVAGGRLARALRRRRVDHSHGEQVAVSADGRRVVHWEPGTNRLRVWDAAAGQLLHSVQFHRMTGLLGPGGRVGVVDGEGRTQVWDTVAARELRTLAVTRRFGAVSGDGRRAVMSVAGGVEVWDLAAGRCLRTLPGPGGTLPGPGDAVLALDDAGEVAACGQGTSVLVWRTAGPSVALSPWSYARPRDAGEASREAGAVQLAARRGERLAGEGRWAEAAGELRAARGVAGHERDADLLTRWAAVGRHGRRTGLLGAWHLRDLRDPPAGLSDQLGIAAGTRSDYSPLVAGGFALSPDGRLALSRQHSSAALVDVATGERRHRLSTFGPQVRCVGFTPDSRFALTGGDDGSLLVWEVESGQRLFALDDHPAAVEAVTSSVDGRLLVTGCRDGTLKVWDTVTRRCLRTMRDSPRFVTGLTLGADARFLVSHEFEVVGGLESLHFAFVWELPRNAPPATVPCWVTSAHTTRVGPGGCLGISASSTASALRLFDPPTGELRGMLLCGREPLTRIEMSQDGQLAVAATSAGSLWVWDLAGADDGGWHEPRHRLTGHDGAVTALGLTTDGRFALSGGADGTVRVWDLAEGSCLRSLSAHRGPVRAVLASADARTLLSLGEDGRVRAWQLDWDHAFPAAADWDESARWHLDAFLRRHRWRGAEWTNEDVERLLAGLQDAGLGWIRPAGIRAELARADQQQPEGTW</sequence>
<dbReference type="Pfam" id="PF00400">
    <property type="entry name" value="WD40"/>
    <property type="match status" value="6"/>
</dbReference>
<dbReference type="PANTHER" id="PTHR19848">
    <property type="entry name" value="WD40 REPEAT PROTEIN"/>
    <property type="match status" value="1"/>
</dbReference>
<dbReference type="SUPFAM" id="SSF56112">
    <property type="entry name" value="Protein kinase-like (PK-like)"/>
    <property type="match status" value="1"/>
</dbReference>
<dbReference type="Gene3D" id="1.25.40.10">
    <property type="entry name" value="Tetratricopeptide repeat domain"/>
    <property type="match status" value="1"/>
</dbReference>
<feature type="domain" description="Protein kinase" evidence="5">
    <location>
        <begin position="28"/>
        <end position="322"/>
    </location>
</feature>
<feature type="repeat" description="WD" evidence="3">
    <location>
        <begin position="947"/>
        <end position="988"/>
    </location>
</feature>
<dbReference type="PROSITE" id="PS50082">
    <property type="entry name" value="WD_REPEATS_2"/>
    <property type="match status" value="6"/>
</dbReference>
<dbReference type="InterPro" id="IPR019775">
    <property type="entry name" value="WD40_repeat_CS"/>
</dbReference>
<dbReference type="PANTHER" id="PTHR19848:SF8">
    <property type="entry name" value="F-BOX AND WD REPEAT DOMAIN CONTAINING 7"/>
    <property type="match status" value="1"/>
</dbReference>
<dbReference type="InterPro" id="IPR011047">
    <property type="entry name" value="Quinoprotein_ADH-like_sf"/>
</dbReference>
<evidence type="ECO:0000256" key="1">
    <source>
        <dbReference type="ARBA" id="ARBA00022574"/>
    </source>
</evidence>
<keyword evidence="1 3" id="KW-0853">WD repeat</keyword>